<keyword evidence="1" id="KW-0472">Membrane</keyword>
<evidence type="ECO:0000313" key="2">
    <source>
        <dbReference type="EMBL" id="PVH18637.1"/>
    </source>
</evidence>
<feature type="transmembrane region" description="Helical" evidence="1">
    <location>
        <begin position="185"/>
        <end position="204"/>
    </location>
</feature>
<keyword evidence="3" id="KW-1185">Reference proteome</keyword>
<keyword evidence="1" id="KW-1133">Transmembrane helix</keyword>
<dbReference type="EMBL" id="PKFO01000001">
    <property type="protein sequence ID" value="PVH18637.1"/>
    <property type="molecule type" value="Genomic_DNA"/>
</dbReference>
<protein>
    <submittedName>
        <fullName evidence="2">Uncharacterized protein</fullName>
    </submittedName>
</protein>
<feature type="transmembrane region" description="Helical" evidence="1">
    <location>
        <begin position="253"/>
        <end position="271"/>
    </location>
</feature>
<dbReference type="Proteomes" id="UP000244309">
    <property type="component" value="Unassembled WGS sequence"/>
</dbReference>
<name>A0A2V1AK10_9ASCO</name>
<dbReference type="AlphaFoldDB" id="A0A2V1AK10"/>
<accession>A0A2V1AK10</accession>
<dbReference type="VEuPathDB" id="FungiDB:CXQ85_000919"/>
<sequence>MFEILWGDPSTVNKTQQYQEKSDCNNCSSSGYGPLNTLRKCLSFFSFWSNEDPARESNGLELHVTTSLGVDDNAKAIAIANSIANATVHGNGNTFSNAIGNAIGDAFVRSFGSDGLSKIKIFGEGFANGIAEAYARADSTGNTWWNFLPSPTVCYLYLMNYLLLVTFFVWIIMTVCTRGLTEVNATISVGLFVIHLGVLMYLFEPIEILVRRIQEESNPVFVSTLLERGVLGSFIIAMLGLTIAAFFTVPVNVVNTTLIHLSLASIIFGYVRHLQGFTLVQSSILPR</sequence>
<evidence type="ECO:0000256" key="1">
    <source>
        <dbReference type="SAM" id="Phobius"/>
    </source>
</evidence>
<comment type="caution">
    <text evidence="2">The sequence shown here is derived from an EMBL/GenBank/DDBJ whole genome shotgun (WGS) entry which is preliminary data.</text>
</comment>
<dbReference type="GeneID" id="37006250"/>
<feature type="transmembrane region" description="Helical" evidence="1">
    <location>
        <begin position="154"/>
        <end position="173"/>
    </location>
</feature>
<organism evidence="2 3">
    <name type="scientific">Candidozyma haemuli</name>
    <dbReference type="NCBI Taxonomy" id="45357"/>
    <lineage>
        <taxon>Eukaryota</taxon>
        <taxon>Fungi</taxon>
        <taxon>Dikarya</taxon>
        <taxon>Ascomycota</taxon>
        <taxon>Saccharomycotina</taxon>
        <taxon>Pichiomycetes</taxon>
        <taxon>Metschnikowiaceae</taxon>
        <taxon>Candidozyma</taxon>
    </lineage>
</organism>
<keyword evidence="1" id="KW-0812">Transmembrane</keyword>
<reference evidence="2 3" key="1">
    <citation type="submission" date="2017-12" db="EMBL/GenBank/DDBJ databases">
        <title>Genome Sequence of a Multidrug-Resistant Candida haemulonii Isolate from a Patient with Chronic Leg Ulcers in Israel.</title>
        <authorList>
            <person name="Chow N.A."/>
            <person name="Gade L."/>
            <person name="Batra D."/>
            <person name="Rowe L.A."/>
            <person name="Ben-Ami R."/>
            <person name="Loparev V.N."/>
            <person name="Litvintseva A.P."/>
        </authorList>
    </citation>
    <scope>NUCLEOTIDE SEQUENCE [LARGE SCALE GENOMIC DNA]</scope>
    <source>
        <strain evidence="2 3">B11899</strain>
    </source>
</reference>
<feature type="transmembrane region" description="Helical" evidence="1">
    <location>
        <begin position="225"/>
        <end position="247"/>
    </location>
</feature>
<evidence type="ECO:0000313" key="3">
    <source>
        <dbReference type="Proteomes" id="UP000244309"/>
    </source>
</evidence>
<dbReference type="RefSeq" id="XP_025339577.1">
    <property type="nucleotide sequence ID" value="XM_025484646.1"/>
</dbReference>
<proteinExistence type="predicted"/>
<gene>
    <name evidence="2" type="ORF">CXQ85_000919</name>
</gene>